<protein>
    <submittedName>
        <fullName evidence="3">NAD(P)-dependent dehydrogenase (Short-subunit alcohol dehydrogenase family)</fullName>
    </submittedName>
</protein>
<dbReference type="Proteomes" id="UP000745859">
    <property type="component" value="Unassembled WGS sequence"/>
</dbReference>
<sequence>MSQLFNIKNQVIIVTGGAGVLGGSIAACLLKEGAKIVIISRSEHTVAAKLTELQKISSNVLGFACDVLNETSLIDVKDKVIAKWKKIDALINAAGGNMPGATIGPDKNFFDLKMEDFRKVSELNLDGSVLPSLVFGKEIVANGKGSIINVSSMAAAQAITRVIGYSASKAAIDSFTKWLATEFALKFGGKIRVNAIAPGFFIGKQNLRLLTNEDGSYTDRGNTIISNTPMKRFGESEELNGTVQWLLSDASSFVTGIVVPIDGGFSAFSGV</sequence>
<dbReference type="PANTHER" id="PTHR42760">
    <property type="entry name" value="SHORT-CHAIN DEHYDROGENASES/REDUCTASES FAMILY MEMBER"/>
    <property type="match status" value="1"/>
</dbReference>
<gene>
    <name evidence="3" type="ORF">FHR24_002726</name>
</gene>
<evidence type="ECO:0000256" key="2">
    <source>
        <dbReference type="ARBA" id="ARBA00023002"/>
    </source>
</evidence>
<dbReference type="PRINTS" id="PR00081">
    <property type="entry name" value="GDHRDH"/>
</dbReference>
<dbReference type="Pfam" id="PF13561">
    <property type="entry name" value="adh_short_C2"/>
    <property type="match status" value="1"/>
</dbReference>
<comment type="similarity">
    <text evidence="1">Belongs to the short-chain dehydrogenases/reductases (SDR) family.</text>
</comment>
<evidence type="ECO:0000313" key="3">
    <source>
        <dbReference type="EMBL" id="NIJ46242.1"/>
    </source>
</evidence>
<reference evidence="3 4" key="1">
    <citation type="submission" date="2020-03" db="EMBL/GenBank/DDBJ databases">
        <title>Genomic Encyclopedia of Type Strains, Phase IV (KMG-IV): sequencing the most valuable type-strain genomes for metagenomic binning, comparative biology and taxonomic classification.</title>
        <authorList>
            <person name="Goeker M."/>
        </authorList>
    </citation>
    <scope>NUCLEOTIDE SEQUENCE [LARGE SCALE GENOMIC DNA]</scope>
    <source>
        <strain evidence="3 4">DSM 101599</strain>
    </source>
</reference>
<organism evidence="3 4">
    <name type="scientific">Wenyingzhuangia heitensis</name>
    <dbReference type="NCBI Taxonomy" id="1487859"/>
    <lineage>
        <taxon>Bacteria</taxon>
        <taxon>Pseudomonadati</taxon>
        <taxon>Bacteroidota</taxon>
        <taxon>Flavobacteriia</taxon>
        <taxon>Flavobacteriales</taxon>
        <taxon>Flavobacteriaceae</taxon>
        <taxon>Wenyingzhuangia</taxon>
    </lineage>
</organism>
<dbReference type="InterPro" id="IPR002347">
    <property type="entry name" value="SDR_fam"/>
</dbReference>
<evidence type="ECO:0000313" key="4">
    <source>
        <dbReference type="Proteomes" id="UP000745859"/>
    </source>
</evidence>
<name>A0ABX0UBN7_9FLAO</name>
<dbReference type="InterPro" id="IPR020904">
    <property type="entry name" value="Sc_DH/Rdtase_CS"/>
</dbReference>
<keyword evidence="2" id="KW-0560">Oxidoreductase</keyword>
<dbReference type="SUPFAM" id="SSF51735">
    <property type="entry name" value="NAD(P)-binding Rossmann-fold domains"/>
    <property type="match status" value="1"/>
</dbReference>
<dbReference type="PANTHER" id="PTHR42760:SF115">
    <property type="entry name" value="3-OXOACYL-[ACYL-CARRIER-PROTEIN] REDUCTASE FABG"/>
    <property type="match status" value="1"/>
</dbReference>
<keyword evidence="4" id="KW-1185">Reference proteome</keyword>
<dbReference type="NCBIfam" id="NF006132">
    <property type="entry name" value="PRK08277.1"/>
    <property type="match status" value="1"/>
</dbReference>
<proteinExistence type="inferred from homology"/>
<evidence type="ECO:0000256" key="1">
    <source>
        <dbReference type="ARBA" id="ARBA00006484"/>
    </source>
</evidence>
<dbReference type="InterPro" id="IPR036291">
    <property type="entry name" value="NAD(P)-bd_dom_sf"/>
</dbReference>
<dbReference type="EMBL" id="JAASQL010000005">
    <property type="protein sequence ID" value="NIJ46242.1"/>
    <property type="molecule type" value="Genomic_DNA"/>
</dbReference>
<dbReference type="Gene3D" id="3.40.50.720">
    <property type="entry name" value="NAD(P)-binding Rossmann-like Domain"/>
    <property type="match status" value="1"/>
</dbReference>
<dbReference type="RefSeq" id="WP_167189961.1">
    <property type="nucleotide sequence ID" value="NZ_JAASQL010000005.1"/>
</dbReference>
<dbReference type="PRINTS" id="PR00080">
    <property type="entry name" value="SDRFAMILY"/>
</dbReference>
<accession>A0ABX0UBN7</accession>
<comment type="caution">
    <text evidence="3">The sequence shown here is derived from an EMBL/GenBank/DDBJ whole genome shotgun (WGS) entry which is preliminary data.</text>
</comment>
<dbReference type="PROSITE" id="PS00061">
    <property type="entry name" value="ADH_SHORT"/>
    <property type="match status" value="1"/>
</dbReference>